<sequence>MKHVELDGRVGDLTGVLDPGPYLEWLLVLGGRLPPGARAFATDPDHYDFSGRRCVKDLLPRTGRRIGREDLEIRFGHNCWKHDEDLVVRYSGVSCFRAGVLDARALADLGEVVLDDLGEVILDELLPGPGGCTHELACRSGSLLVGCRDLEARWVAADCAQGRA</sequence>
<organism evidence="1 2">
    <name type="scientific">Streptomyces galilaeus</name>
    <dbReference type="NCBI Taxonomy" id="33899"/>
    <lineage>
        <taxon>Bacteria</taxon>
        <taxon>Bacillati</taxon>
        <taxon>Actinomycetota</taxon>
        <taxon>Actinomycetes</taxon>
        <taxon>Kitasatosporales</taxon>
        <taxon>Streptomycetaceae</taxon>
        <taxon>Streptomyces</taxon>
    </lineage>
</organism>
<reference evidence="1 2" key="1">
    <citation type="submission" date="2024-12" db="EMBL/GenBank/DDBJ databases">
        <title>Forecasting of Potato common scab and diversities of Pathogenic streptomyces spp. in china.</title>
        <authorList>
            <person name="Handique U."/>
            <person name="Wu J."/>
        </authorList>
    </citation>
    <scope>NUCLEOTIDE SEQUENCE [LARGE SCALE GENOMIC DNA]</scope>
    <source>
        <strain evidence="1 2">ZRIMU1585</strain>
    </source>
</reference>
<dbReference type="Proteomes" id="UP001631993">
    <property type="component" value="Unassembled WGS sequence"/>
</dbReference>
<proteinExistence type="predicted"/>
<protein>
    <submittedName>
        <fullName evidence="1">Uncharacterized protein</fullName>
    </submittedName>
</protein>
<keyword evidence="2" id="KW-1185">Reference proteome</keyword>
<gene>
    <name evidence="1" type="ORF">ACKI1S_04385</name>
</gene>
<dbReference type="RefSeq" id="WP_369278787.1">
    <property type="nucleotide sequence ID" value="NZ_JBJVMW010000001.1"/>
</dbReference>
<accession>A0ABW9ICK4</accession>
<evidence type="ECO:0000313" key="1">
    <source>
        <dbReference type="EMBL" id="MFM9645375.1"/>
    </source>
</evidence>
<name>A0ABW9ICK4_STRGJ</name>
<dbReference type="EMBL" id="JBJVNE010000002">
    <property type="protein sequence ID" value="MFM9645375.1"/>
    <property type="molecule type" value="Genomic_DNA"/>
</dbReference>
<comment type="caution">
    <text evidence="1">The sequence shown here is derived from an EMBL/GenBank/DDBJ whole genome shotgun (WGS) entry which is preliminary data.</text>
</comment>
<evidence type="ECO:0000313" key="2">
    <source>
        <dbReference type="Proteomes" id="UP001631993"/>
    </source>
</evidence>